<organism evidence="1 2">
    <name type="scientific">Stutzerimonas azotifigens</name>
    <dbReference type="NCBI Taxonomy" id="291995"/>
    <lineage>
        <taxon>Bacteria</taxon>
        <taxon>Pseudomonadati</taxon>
        <taxon>Pseudomonadota</taxon>
        <taxon>Gammaproteobacteria</taxon>
        <taxon>Pseudomonadales</taxon>
        <taxon>Pseudomonadaceae</taxon>
        <taxon>Stutzerimonas</taxon>
    </lineage>
</organism>
<evidence type="ECO:0000313" key="2">
    <source>
        <dbReference type="Proteomes" id="UP000786387"/>
    </source>
</evidence>
<keyword evidence="2" id="KW-1185">Reference proteome</keyword>
<gene>
    <name evidence="1" type="ORF">G7026_15610</name>
</gene>
<sequence length="73" mass="8200">MIAGGRLGDYRALRYPQRHPRDKTLYGAVQQLRQAHLKSAPAIDKVLYDNCLAPSGQSAYGRLPGRDLRMFAE</sequence>
<name>A0ABR5Z3L9_9GAMM</name>
<dbReference type="EMBL" id="JAAMRF010000008">
    <property type="protein sequence ID" value="MBA1274780.1"/>
    <property type="molecule type" value="Genomic_DNA"/>
</dbReference>
<protein>
    <submittedName>
        <fullName evidence="1">Uncharacterized protein</fullName>
    </submittedName>
</protein>
<dbReference type="Proteomes" id="UP000786387">
    <property type="component" value="Unassembled WGS sequence"/>
</dbReference>
<comment type="caution">
    <text evidence="1">The sequence shown here is derived from an EMBL/GenBank/DDBJ whole genome shotgun (WGS) entry which is preliminary data.</text>
</comment>
<proteinExistence type="predicted"/>
<accession>A0ABR5Z3L9</accession>
<reference evidence="1 2" key="1">
    <citation type="submission" date="2020-02" db="EMBL/GenBank/DDBJ databases">
        <title>Synteny-based analysis reveals conserved mechanism for high triclosan tolerance in Pseudomonas, as well as instances of horizontal transfer.</title>
        <authorList>
            <person name="Mcfarland A.G."/>
            <person name="Bertucci H.K."/>
            <person name="Litmann E."/>
            <person name="Shen J."/>
            <person name="Huttenhower C."/>
            <person name="Hartmann E.M."/>
        </authorList>
    </citation>
    <scope>NUCLEOTIDE SEQUENCE [LARGE SCALE GENOMIC DNA]</scope>
    <source>
        <strain evidence="1 2">115A1</strain>
    </source>
</reference>
<evidence type="ECO:0000313" key="1">
    <source>
        <dbReference type="EMBL" id="MBA1274780.1"/>
    </source>
</evidence>